<reference evidence="4" key="1">
    <citation type="journal article" date="2018" name="Arch. Virol.">
        <title>Complete genome sequence and analysis of ictalurid herpesvirus 2.</title>
        <authorList>
            <person name="Borzak R."/>
            <person name="Haluk T."/>
            <person name="Bartha D."/>
            <person name="Doszpoly A."/>
        </authorList>
    </citation>
    <scope>NUCLEOTIDE SEQUENCE</scope>
    <source>
        <strain evidence="4">760/94</strain>
    </source>
</reference>
<dbReference type="KEGG" id="vg:35414691"/>
<evidence type="ECO:0000256" key="2">
    <source>
        <dbReference type="SAM" id="MobiDB-lite"/>
    </source>
</evidence>
<protein>
    <submittedName>
        <fullName evidence="4">ORF46</fullName>
    </submittedName>
</protein>
<feature type="coiled-coil region" evidence="1">
    <location>
        <begin position="1277"/>
        <end position="1330"/>
    </location>
</feature>
<organism evidence="4">
    <name type="scientific">black bullhead herpesvirus</name>
    <dbReference type="NCBI Taxonomy" id="508441"/>
    <lineage>
        <taxon>Viruses</taxon>
        <taxon>Duplodnaviria</taxon>
        <taxon>Heunggongvirae</taxon>
        <taxon>Peploviricota</taxon>
        <taxon>Herviviricetes</taxon>
        <taxon>Herpesvirales</taxon>
        <taxon>Alloherpesviridae</taxon>
        <taxon>Ictavirus</taxon>
        <taxon>Ictavirus ictaluridallo2</taxon>
    </lineage>
</organism>
<dbReference type="Pfam" id="PF17072">
    <property type="entry name" value="Spike_torovirin"/>
    <property type="match status" value="1"/>
</dbReference>
<keyword evidence="3" id="KW-0812">Transmembrane</keyword>
<dbReference type="GeneID" id="35414691"/>
<keyword evidence="5" id="KW-1185">Reference proteome</keyword>
<keyword evidence="3" id="KW-0472">Membrane</keyword>
<accession>A0A2H5AJI8</accession>
<dbReference type="EMBL" id="MG271984">
    <property type="protein sequence ID" value="AUG72299.1"/>
    <property type="molecule type" value="Genomic_DNA"/>
</dbReference>
<evidence type="ECO:0000313" key="4">
    <source>
        <dbReference type="EMBL" id="AUG72299.1"/>
    </source>
</evidence>
<evidence type="ECO:0000256" key="1">
    <source>
        <dbReference type="SAM" id="Coils"/>
    </source>
</evidence>
<dbReference type="Proteomes" id="UP000242696">
    <property type="component" value="Segment"/>
</dbReference>
<sequence length="1384" mass="152556">MVGMRTRNGTIVYMCMIALVGMVAGARSSNRGPLYVLVDPPLNSFHGANFAVGKDRGRLIQDGWEVFDATMSYTLTTFGRIATVNGTTTAATGCSHLCPPGVTLPVVARVMGTPTHRKFGLSFVRPLITNASVLEGCVEVGYECDEPITPNSPLNPLSIFFHGSPELKEALFGNITCTTPWTLACAVIEVLTALRDNTPPDPGALGALRGSEYNCLLAYLGLGDLPAKSPCWAQLGPMCYSGYGVPVCVSAHRKLYGLIKAEEPELRQSMDCTISSKIHSRGEVIGRKIVGDMIAGGCDNVIVACDLPWTFKSTIDDLTIPNECKLSAFTNISLPKFYSGRNATGRVALELRFDAISWRAWFSRQWERARVVARIVDTMNKEYRMLIINWIPTPDGMGILYSFMSELSQYIMTLKGRRLQLGLVISGSPPILETYDLKWLKRIVNRFYVSAPIQVQSTITALKCPTQLDPSITSCGLPDRNCPGHAGYQHLTYTAAYLTRRIPTKQLSFTLDLTGQAWERRYLSTGETWGLWRNSPDTTRGGGIPKNIIDAELRGHPSTRVTQGNGCHRAKGLLSFGEDHIQVQWATTEDIVEMIDWLMGNGIVSFKVDQVTYDTSLQEQYHLKTVVAITDAVRLRMAAFGIVESQMVTGGNVSLNETAIWEQADRAIHGDPESDVTTTLSPITSAPTANGSSRARVRRSAVSGTEIVHPPTIPFTSNFSVGTVGVQVGSGPRVVCPGVIATIGNIVFSRTPYKEFKRLSFFKSLYVTWLENMTSCTPLTSGTPDLIEAATNFPSTFAVDINTFSPTNSSDYYVIGYDTPGDLVQYTPLVKQSCAFINTNETFTQNYVEIDDDFYYTEPTPVDDGFIIPEGIKFFMSDLVMAVDYINFNITCMNYNSPTVQSCIAAVCAANASACTTEASTMCSQGTPILQDFERSNELLKASIRDFELEHEKMKMFAIAPGETDTTVATQKFGLSIAAITMSGVALAAASTALVVATLAASKIDALQSQLDITSEVIEKLGNSVAIISARLDRNIQAVNGRIDDLQNQLNKQFAIIEKNMKHISEVVEAFAEATKKKMREIITYQQWYQQIISLTHQVTQGAIQVGYKVGMLRTCIKSLLAGTMAGCPSELSVFTEHPGLTYSKTVKAMLYKDKKLFIVNQVPRALDPAPVHRFIPAPSIVKDKVCWPDYKLSYVNGKVYAPVECTGKYCSPPVEPKDYLECLATPTTCKYVCGDCYRGICYNRTSDELVVPFEEINYKLALTDLDGPLFNNIPQIMVLEDDLDDVKIELEALTQLNTSAKLEDITDDINHMKETIREYREEMERLRVTGFGEWLAYFLYALLASLILGAILALVCMGIKCYTARRQYAAMAGGYQRLQTPLY</sequence>
<keyword evidence="3" id="KW-1133">Transmembrane helix</keyword>
<feature type="compositionally biased region" description="Polar residues" evidence="2">
    <location>
        <begin position="675"/>
        <end position="691"/>
    </location>
</feature>
<proteinExistence type="predicted"/>
<feature type="transmembrane region" description="Helical" evidence="3">
    <location>
        <begin position="1335"/>
        <end position="1360"/>
    </location>
</feature>
<dbReference type="InterPro" id="IPR031412">
    <property type="entry name" value="S_torovirinae"/>
</dbReference>
<evidence type="ECO:0000256" key="3">
    <source>
        <dbReference type="SAM" id="Phobius"/>
    </source>
</evidence>
<evidence type="ECO:0000313" key="5">
    <source>
        <dbReference type="Proteomes" id="UP000242696"/>
    </source>
</evidence>
<feature type="region of interest" description="Disordered" evidence="2">
    <location>
        <begin position="672"/>
        <end position="696"/>
    </location>
</feature>
<dbReference type="RefSeq" id="YP_009447871.1">
    <property type="nucleotide sequence ID" value="NC_036579.1"/>
</dbReference>
<keyword evidence="1" id="KW-0175">Coiled coil</keyword>
<name>A0A2H5AJI8_9VIRU</name>